<reference evidence="9" key="1">
    <citation type="journal article" date="2023" name="IScience">
        <title>Live-bearing cockroach genome reveals convergent evolutionary mechanisms linked to viviparity in insects and beyond.</title>
        <authorList>
            <person name="Fouks B."/>
            <person name="Harrison M.C."/>
            <person name="Mikhailova A.A."/>
            <person name="Marchal E."/>
            <person name="English S."/>
            <person name="Carruthers M."/>
            <person name="Jennings E.C."/>
            <person name="Chiamaka E.L."/>
            <person name="Frigard R.A."/>
            <person name="Pippel M."/>
            <person name="Attardo G.M."/>
            <person name="Benoit J.B."/>
            <person name="Bornberg-Bauer E."/>
            <person name="Tobe S.S."/>
        </authorList>
    </citation>
    <scope>NUCLEOTIDE SEQUENCE</scope>
    <source>
        <strain evidence="9">Stay&amp;Tobe</strain>
    </source>
</reference>
<feature type="transmembrane region" description="Helical" evidence="8">
    <location>
        <begin position="501"/>
        <end position="522"/>
    </location>
</feature>
<feature type="transmembrane region" description="Helical" evidence="8">
    <location>
        <begin position="141"/>
        <end position="167"/>
    </location>
</feature>
<comment type="similarity">
    <text evidence="2">Belongs to the NRAMP family.</text>
</comment>
<dbReference type="GO" id="GO:0005886">
    <property type="term" value="C:plasma membrane"/>
    <property type="evidence" value="ECO:0007669"/>
    <property type="project" value="TreeGrafter"/>
</dbReference>
<evidence type="ECO:0008006" key="11">
    <source>
        <dbReference type="Google" id="ProtNLM"/>
    </source>
</evidence>
<feature type="transmembrane region" description="Helical" evidence="8">
    <location>
        <begin position="467"/>
        <end position="489"/>
    </location>
</feature>
<dbReference type="PRINTS" id="PR00447">
    <property type="entry name" value="NATRESASSCMP"/>
</dbReference>
<dbReference type="AlphaFoldDB" id="A0AAD8AG97"/>
<reference evidence="9" key="2">
    <citation type="submission" date="2023-05" db="EMBL/GenBank/DDBJ databases">
        <authorList>
            <person name="Fouks B."/>
        </authorList>
    </citation>
    <scope>NUCLEOTIDE SEQUENCE</scope>
    <source>
        <strain evidence="9">Stay&amp;Tobe</strain>
        <tissue evidence="9">Testes</tissue>
    </source>
</reference>
<evidence type="ECO:0000256" key="6">
    <source>
        <dbReference type="ARBA" id="ARBA00023136"/>
    </source>
</evidence>
<feature type="transmembrane region" description="Helical" evidence="8">
    <location>
        <begin position="354"/>
        <end position="375"/>
    </location>
</feature>
<keyword evidence="4 8" id="KW-0812">Transmembrane</keyword>
<accession>A0AAD8AG97</accession>
<evidence type="ECO:0000256" key="4">
    <source>
        <dbReference type="ARBA" id="ARBA00022692"/>
    </source>
</evidence>
<evidence type="ECO:0000256" key="3">
    <source>
        <dbReference type="ARBA" id="ARBA00022448"/>
    </source>
</evidence>
<keyword evidence="5 8" id="KW-1133">Transmembrane helix</keyword>
<dbReference type="HAMAP" id="MF_00221">
    <property type="entry name" value="NRAMP"/>
    <property type="match status" value="1"/>
</dbReference>
<keyword evidence="6 8" id="KW-0472">Membrane</keyword>
<feature type="transmembrane region" description="Helical" evidence="8">
    <location>
        <begin position="58"/>
        <end position="78"/>
    </location>
</feature>
<dbReference type="PANTHER" id="PTHR11706">
    <property type="entry name" value="SOLUTE CARRIER PROTEIN FAMILY 11 MEMBER"/>
    <property type="match status" value="1"/>
</dbReference>
<dbReference type="GO" id="GO:0010008">
    <property type="term" value="C:endosome membrane"/>
    <property type="evidence" value="ECO:0007669"/>
    <property type="project" value="TreeGrafter"/>
</dbReference>
<dbReference type="GO" id="GO:0005384">
    <property type="term" value="F:manganese ion transmembrane transporter activity"/>
    <property type="evidence" value="ECO:0007669"/>
    <property type="project" value="TreeGrafter"/>
</dbReference>
<dbReference type="Pfam" id="PF01566">
    <property type="entry name" value="Nramp"/>
    <property type="match status" value="1"/>
</dbReference>
<dbReference type="GO" id="GO:0015086">
    <property type="term" value="F:cadmium ion transmembrane transporter activity"/>
    <property type="evidence" value="ECO:0007669"/>
    <property type="project" value="TreeGrafter"/>
</dbReference>
<gene>
    <name evidence="9" type="ORF">L9F63_010858</name>
</gene>
<comment type="subcellular location">
    <subcellularLocation>
        <location evidence="1">Membrane</location>
        <topology evidence="1">Multi-pass membrane protein</topology>
    </subcellularLocation>
</comment>
<dbReference type="GO" id="GO:0005381">
    <property type="term" value="F:iron ion transmembrane transporter activity"/>
    <property type="evidence" value="ECO:0007669"/>
    <property type="project" value="TreeGrafter"/>
</dbReference>
<evidence type="ECO:0000313" key="10">
    <source>
        <dbReference type="Proteomes" id="UP001233999"/>
    </source>
</evidence>
<organism evidence="9 10">
    <name type="scientific">Diploptera punctata</name>
    <name type="common">Pacific beetle cockroach</name>
    <dbReference type="NCBI Taxonomy" id="6984"/>
    <lineage>
        <taxon>Eukaryota</taxon>
        <taxon>Metazoa</taxon>
        <taxon>Ecdysozoa</taxon>
        <taxon>Arthropoda</taxon>
        <taxon>Hexapoda</taxon>
        <taxon>Insecta</taxon>
        <taxon>Pterygota</taxon>
        <taxon>Neoptera</taxon>
        <taxon>Polyneoptera</taxon>
        <taxon>Dictyoptera</taxon>
        <taxon>Blattodea</taxon>
        <taxon>Blaberoidea</taxon>
        <taxon>Blaberidae</taxon>
        <taxon>Diplopterinae</taxon>
        <taxon>Diploptera</taxon>
    </lineage>
</organism>
<feature type="transmembrane region" description="Helical" evidence="8">
    <location>
        <begin position="406"/>
        <end position="425"/>
    </location>
</feature>
<feature type="transmembrane region" description="Helical" evidence="8">
    <location>
        <begin position="285"/>
        <end position="316"/>
    </location>
</feature>
<evidence type="ECO:0000256" key="7">
    <source>
        <dbReference type="SAM" id="MobiDB-lite"/>
    </source>
</evidence>
<feature type="non-terminal residue" evidence="9">
    <location>
        <position position="578"/>
    </location>
</feature>
<feature type="transmembrane region" description="Helical" evidence="8">
    <location>
        <begin position="243"/>
        <end position="264"/>
    </location>
</feature>
<evidence type="ECO:0000256" key="1">
    <source>
        <dbReference type="ARBA" id="ARBA00004141"/>
    </source>
</evidence>
<keyword evidence="3" id="KW-0813">Transport</keyword>
<name>A0AAD8AG97_DIPPU</name>
<feature type="transmembrane region" description="Helical" evidence="8">
    <location>
        <begin position="437"/>
        <end position="455"/>
    </location>
</feature>
<evidence type="ECO:0000313" key="9">
    <source>
        <dbReference type="EMBL" id="KAJ9598462.1"/>
    </source>
</evidence>
<dbReference type="NCBIfam" id="TIGR01197">
    <property type="entry name" value="nramp"/>
    <property type="match status" value="1"/>
</dbReference>
<protein>
    <recommendedName>
        <fullName evidence="11">Malvolio</fullName>
    </recommendedName>
</protein>
<comment type="caution">
    <text evidence="9">The sequence shown here is derived from an EMBL/GenBank/DDBJ whole genome shotgun (WGS) entry which is preliminary data.</text>
</comment>
<proteinExistence type="inferred from homology"/>
<dbReference type="PANTHER" id="PTHR11706:SF33">
    <property type="entry name" value="NATURAL RESISTANCE-ASSOCIATED MACROPHAGE PROTEIN 2"/>
    <property type="match status" value="1"/>
</dbReference>
<feature type="transmembrane region" description="Helical" evidence="8">
    <location>
        <begin position="204"/>
        <end position="223"/>
    </location>
</feature>
<dbReference type="Proteomes" id="UP001233999">
    <property type="component" value="Unassembled WGS sequence"/>
</dbReference>
<evidence type="ECO:0000256" key="5">
    <source>
        <dbReference type="ARBA" id="ARBA00022989"/>
    </source>
</evidence>
<keyword evidence="10" id="KW-1185">Reference proteome</keyword>
<dbReference type="InterPro" id="IPR001046">
    <property type="entry name" value="NRAMP_fam"/>
</dbReference>
<feature type="transmembrane region" description="Helical" evidence="8">
    <location>
        <begin position="173"/>
        <end position="192"/>
    </location>
</feature>
<feature type="transmembrane region" description="Helical" evidence="8">
    <location>
        <begin position="98"/>
        <end position="120"/>
    </location>
</feature>
<dbReference type="NCBIfam" id="NF037982">
    <property type="entry name" value="Nramp_1"/>
    <property type="match status" value="1"/>
</dbReference>
<evidence type="ECO:0000256" key="2">
    <source>
        <dbReference type="ARBA" id="ARBA00006670"/>
    </source>
</evidence>
<sequence>MLEPTTDSSNDKSNGSSQNFDSTPSSVANENTTLAPGAKQTYFKDNIIHIPETQTSGFSFRVLWAFTGPGFLMSIAYLDPGNIESDLQSGTVAQYKLLWVLLSATILGLVMQRLSVRLGVVTGLHLAEMCYRQYRKVPRILLWLMVEVAIIGSDMQEVIGTAIAISLLSNNAVPLWAGVLITVVDTFTFLFIDKYGLRKLEFFFGFLISIMAITFGYEYGVASPDQGQVMKGMFFPWCENCDSTALLQAVGIIGAVIMPHNLYLHSALVKSREVDRRKQEKVSEANFYFFIESCIALFCSFIINVFVVAVFAHGLFQKTNKEVRDMCILNNSTHTDIFPDDNELVDADIYKGGVFLGCAFGVAAMYIWGVGILAAGQSSTMTGTYAGQFAMEGFLNLQWPRWKRILFTRVIAILPTFFVAFYSKIDNLTGMNDMLNAVMSLQLPFATIPTIAFTSNPQIMGDFVNGVATKIVTIILSTIVIAINIYFVIHSVLYEIISHWAIYMGLGIYSVIYILMCIYFVIHMFVSMGNSRLGEYAFVSKYIMNPDTNEFGLGNQNFTRYKEYNNNFNIIDFLMDDM</sequence>
<feature type="region of interest" description="Disordered" evidence="7">
    <location>
        <begin position="1"/>
        <end position="31"/>
    </location>
</feature>
<evidence type="ECO:0000256" key="8">
    <source>
        <dbReference type="SAM" id="Phobius"/>
    </source>
</evidence>
<dbReference type="EMBL" id="JASPKZ010001217">
    <property type="protein sequence ID" value="KAJ9598462.1"/>
    <property type="molecule type" value="Genomic_DNA"/>
</dbReference>